<dbReference type="GeneID" id="54490255"/>
<dbReference type="Pfam" id="PF10294">
    <property type="entry name" value="Methyltransf_16"/>
    <property type="match status" value="1"/>
</dbReference>
<evidence type="ECO:0000313" key="1">
    <source>
        <dbReference type="EMBL" id="KAF2763371.1"/>
    </source>
</evidence>
<dbReference type="AlphaFoldDB" id="A0A6A6WMD7"/>
<dbReference type="SUPFAM" id="SSF53335">
    <property type="entry name" value="S-adenosyl-L-methionine-dependent methyltransferases"/>
    <property type="match status" value="1"/>
</dbReference>
<dbReference type="OrthoDB" id="194386at2759"/>
<gene>
    <name evidence="1" type="ORF">EJ05DRAFT_534728</name>
</gene>
<dbReference type="InterPro" id="IPR029063">
    <property type="entry name" value="SAM-dependent_MTases_sf"/>
</dbReference>
<dbReference type="PANTHER" id="PTHR14614:SF130">
    <property type="entry name" value="PROTEIN-LYSINE N-METHYLTRANSFERASE EEF2KMT"/>
    <property type="match status" value="1"/>
</dbReference>
<reference evidence="1" key="1">
    <citation type="journal article" date="2020" name="Stud. Mycol.">
        <title>101 Dothideomycetes genomes: a test case for predicting lifestyles and emergence of pathogens.</title>
        <authorList>
            <person name="Haridas S."/>
            <person name="Albert R."/>
            <person name="Binder M."/>
            <person name="Bloem J."/>
            <person name="Labutti K."/>
            <person name="Salamov A."/>
            <person name="Andreopoulos B."/>
            <person name="Baker S."/>
            <person name="Barry K."/>
            <person name="Bills G."/>
            <person name="Bluhm B."/>
            <person name="Cannon C."/>
            <person name="Castanera R."/>
            <person name="Culley D."/>
            <person name="Daum C."/>
            <person name="Ezra D."/>
            <person name="Gonzalez J."/>
            <person name="Henrissat B."/>
            <person name="Kuo A."/>
            <person name="Liang C."/>
            <person name="Lipzen A."/>
            <person name="Lutzoni F."/>
            <person name="Magnuson J."/>
            <person name="Mondo S."/>
            <person name="Nolan M."/>
            <person name="Ohm R."/>
            <person name="Pangilinan J."/>
            <person name="Park H.-J."/>
            <person name="Ramirez L."/>
            <person name="Alfaro M."/>
            <person name="Sun H."/>
            <person name="Tritt A."/>
            <person name="Yoshinaga Y."/>
            <person name="Zwiers L.-H."/>
            <person name="Turgeon B."/>
            <person name="Goodwin S."/>
            <person name="Spatafora J."/>
            <person name="Crous P."/>
            <person name="Grigoriev I."/>
        </authorList>
    </citation>
    <scope>NUCLEOTIDE SEQUENCE</scope>
    <source>
        <strain evidence="1">CBS 121739</strain>
    </source>
</reference>
<dbReference type="GO" id="GO:0008757">
    <property type="term" value="F:S-adenosylmethionine-dependent methyltransferase activity"/>
    <property type="evidence" value="ECO:0007669"/>
    <property type="project" value="UniProtKB-ARBA"/>
</dbReference>
<name>A0A6A6WMD7_9PEZI</name>
<evidence type="ECO:0000313" key="2">
    <source>
        <dbReference type="Proteomes" id="UP000799437"/>
    </source>
</evidence>
<dbReference type="Proteomes" id="UP000799437">
    <property type="component" value="Unassembled WGS sequence"/>
</dbReference>
<evidence type="ECO:0008006" key="3">
    <source>
        <dbReference type="Google" id="ProtNLM"/>
    </source>
</evidence>
<dbReference type="EMBL" id="ML996565">
    <property type="protein sequence ID" value="KAF2763371.1"/>
    <property type="molecule type" value="Genomic_DNA"/>
</dbReference>
<dbReference type="Gene3D" id="3.40.50.150">
    <property type="entry name" value="Vaccinia Virus protein VP39"/>
    <property type="match status" value="1"/>
</dbReference>
<dbReference type="InterPro" id="IPR019410">
    <property type="entry name" value="Methyltransf_16"/>
</dbReference>
<accession>A0A6A6WMD7</accession>
<dbReference type="PANTHER" id="PTHR14614">
    <property type="entry name" value="HEPATOCELLULAR CARCINOMA-ASSOCIATED ANTIGEN"/>
    <property type="match status" value="1"/>
</dbReference>
<dbReference type="RefSeq" id="XP_033605822.1">
    <property type="nucleotide sequence ID" value="XM_033749201.1"/>
</dbReference>
<organism evidence="1 2">
    <name type="scientific">Pseudovirgaria hyperparasitica</name>
    <dbReference type="NCBI Taxonomy" id="470096"/>
    <lineage>
        <taxon>Eukaryota</taxon>
        <taxon>Fungi</taxon>
        <taxon>Dikarya</taxon>
        <taxon>Ascomycota</taxon>
        <taxon>Pezizomycotina</taxon>
        <taxon>Dothideomycetes</taxon>
        <taxon>Dothideomycetes incertae sedis</taxon>
        <taxon>Acrospermales</taxon>
        <taxon>Acrospermaceae</taxon>
        <taxon>Pseudovirgaria</taxon>
    </lineage>
</organism>
<keyword evidence="2" id="KW-1185">Reference proteome</keyword>
<sequence>MSMEMDAQLEARLALVRRQYFQLVEPSLISLPAKEVLKSAKVQSWLFQQLFDEEQVQYLPPPRYQLRLLKRITRLIEQAITDPEEDEISDSLMATLARLMGASLPSEAEAAQEKAFVTYNFTSSSSSSDNACPSIDRPVTLLESRAVISGSGTTGLRTWEAALHLGAYLTTREGQAYVKDKTIMELGAGTGLVSILAAKHLGAKRVVATDGVEIVVDAIRDNLFLNGLDDSGRIEAAALKWGSPSAMGAMGEDYAVAELDVVVGADVSVIPALVSTIGRLMEWRPELQVLMAATIRNEATFEAFVTACMYHQPTRMLASPTVLLITKHRIGKRGFGLGEINFVAATEQQQQGPFYSTAVGLRILHISAAAALSAGDQGMQL</sequence>
<protein>
    <recommendedName>
        <fullName evidence="3">S-adenosyl-L-methionine-dependent methyltransferase</fullName>
    </recommendedName>
</protein>
<dbReference type="GO" id="GO:0005737">
    <property type="term" value="C:cytoplasm"/>
    <property type="evidence" value="ECO:0007669"/>
    <property type="project" value="TreeGrafter"/>
</dbReference>
<proteinExistence type="predicted"/>